<keyword evidence="1" id="KW-0812">Transmembrane</keyword>
<name>A0A8J2MAX0_9HEXA</name>
<keyword evidence="1" id="KW-0472">Membrane</keyword>
<reference evidence="2" key="1">
    <citation type="submission" date="2021-06" db="EMBL/GenBank/DDBJ databases">
        <authorList>
            <person name="Hodson N. C."/>
            <person name="Mongue J. A."/>
            <person name="Jaron S. K."/>
        </authorList>
    </citation>
    <scope>NUCLEOTIDE SEQUENCE</scope>
</reference>
<feature type="transmembrane region" description="Helical" evidence="1">
    <location>
        <begin position="119"/>
        <end position="139"/>
    </location>
</feature>
<evidence type="ECO:0000313" key="2">
    <source>
        <dbReference type="EMBL" id="CAG7836301.1"/>
    </source>
</evidence>
<accession>A0A8J2MAX0</accession>
<keyword evidence="3" id="KW-1185">Reference proteome</keyword>
<sequence>MCIKSFCGCSTKCWTKQLACIILFASLERAFVAFGNLCDLRSSICTQEEFFVFIRNDFSESNIVSCQDASRTFHWFKTLLEFILDILNIPGSIFLLIASNKGNSRAITFWIQFTFVETMVYILISVASCIFLAPFIGFAPILQDIFILCAWQLFGLWIVNLRKLKVENSSHGLMMRPSQRISNEQFQEFIEITTELWEV</sequence>
<feature type="transmembrane region" description="Helical" evidence="1">
    <location>
        <begin position="145"/>
        <end position="161"/>
    </location>
</feature>
<dbReference type="Proteomes" id="UP000708208">
    <property type="component" value="Unassembled WGS sequence"/>
</dbReference>
<evidence type="ECO:0000256" key="1">
    <source>
        <dbReference type="SAM" id="Phobius"/>
    </source>
</evidence>
<comment type="caution">
    <text evidence="2">The sequence shown here is derived from an EMBL/GenBank/DDBJ whole genome shotgun (WGS) entry which is preliminary data.</text>
</comment>
<proteinExistence type="predicted"/>
<evidence type="ECO:0000313" key="3">
    <source>
        <dbReference type="Proteomes" id="UP000708208"/>
    </source>
</evidence>
<organism evidence="2 3">
    <name type="scientific">Allacma fusca</name>
    <dbReference type="NCBI Taxonomy" id="39272"/>
    <lineage>
        <taxon>Eukaryota</taxon>
        <taxon>Metazoa</taxon>
        <taxon>Ecdysozoa</taxon>
        <taxon>Arthropoda</taxon>
        <taxon>Hexapoda</taxon>
        <taxon>Collembola</taxon>
        <taxon>Symphypleona</taxon>
        <taxon>Sminthuridae</taxon>
        <taxon>Allacma</taxon>
    </lineage>
</organism>
<keyword evidence="1" id="KW-1133">Transmembrane helix</keyword>
<protein>
    <submittedName>
        <fullName evidence="2">Uncharacterized protein</fullName>
    </submittedName>
</protein>
<dbReference type="EMBL" id="CAJVCH010570967">
    <property type="protein sequence ID" value="CAG7836301.1"/>
    <property type="molecule type" value="Genomic_DNA"/>
</dbReference>
<dbReference type="AlphaFoldDB" id="A0A8J2MAX0"/>
<gene>
    <name evidence="2" type="ORF">AFUS01_LOCUS45558</name>
</gene>
<feature type="transmembrane region" description="Helical" evidence="1">
    <location>
        <begin position="79"/>
        <end position="98"/>
    </location>
</feature>